<dbReference type="OrthoDB" id="2448051at2759"/>
<reference evidence="1 2" key="1">
    <citation type="journal article" date="2019" name="Environ. Microbiol.">
        <title>At the nexus of three kingdoms: the genome of the mycorrhizal fungus Gigaspora margarita provides insights into plant, endobacterial and fungal interactions.</title>
        <authorList>
            <person name="Venice F."/>
            <person name="Ghignone S."/>
            <person name="Salvioli di Fossalunga A."/>
            <person name="Amselem J."/>
            <person name="Novero M."/>
            <person name="Xianan X."/>
            <person name="Sedzielewska Toro K."/>
            <person name="Morin E."/>
            <person name="Lipzen A."/>
            <person name="Grigoriev I.V."/>
            <person name="Henrissat B."/>
            <person name="Martin F.M."/>
            <person name="Bonfante P."/>
        </authorList>
    </citation>
    <scope>NUCLEOTIDE SEQUENCE [LARGE SCALE GENOMIC DNA]</scope>
    <source>
        <strain evidence="1 2">BEG34</strain>
    </source>
</reference>
<sequence>MVEEINDLVKRIHTFSDLEYRALEAQDIHTDKFTATSMELKQVQQSLYKARTLENQKDKRNIINEYINKRYENFSDNTTRMIDSVLGRHMDIVNYDNIRTPSGIVTKAEDIQEATRHYFCRWTKLNPLNQEKWKEWKQEYEPLKDINAESVISLTKLITIAKVSTTIANSPLNKTTGPSMISNKMLKRLLLEGYKILVKGMNACLKLETTPGSGNEV</sequence>
<evidence type="ECO:0000313" key="1">
    <source>
        <dbReference type="EMBL" id="KAF0383397.1"/>
    </source>
</evidence>
<keyword evidence="1" id="KW-0808">Transferase</keyword>
<organism evidence="1 2">
    <name type="scientific">Gigaspora margarita</name>
    <dbReference type="NCBI Taxonomy" id="4874"/>
    <lineage>
        <taxon>Eukaryota</taxon>
        <taxon>Fungi</taxon>
        <taxon>Fungi incertae sedis</taxon>
        <taxon>Mucoromycota</taxon>
        <taxon>Glomeromycotina</taxon>
        <taxon>Glomeromycetes</taxon>
        <taxon>Diversisporales</taxon>
        <taxon>Gigasporaceae</taxon>
        <taxon>Gigaspora</taxon>
    </lineage>
</organism>
<gene>
    <name evidence="1" type="ORF">F8M41_011783</name>
</gene>
<dbReference type="GO" id="GO:0003964">
    <property type="term" value="F:RNA-directed DNA polymerase activity"/>
    <property type="evidence" value="ECO:0007669"/>
    <property type="project" value="UniProtKB-KW"/>
</dbReference>
<keyword evidence="1" id="KW-0695">RNA-directed DNA polymerase</keyword>
<name>A0A8H3X1N4_GIGMA</name>
<accession>A0A8H3X1N4</accession>
<comment type="caution">
    <text evidence="1">The sequence shown here is derived from an EMBL/GenBank/DDBJ whole genome shotgun (WGS) entry which is preliminary data.</text>
</comment>
<keyword evidence="2" id="KW-1185">Reference proteome</keyword>
<dbReference type="Proteomes" id="UP000439903">
    <property type="component" value="Unassembled WGS sequence"/>
</dbReference>
<protein>
    <submittedName>
        <fullName evidence="1">RNA-directed DNA polymerase from mobile element jockey-like</fullName>
    </submittedName>
</protein>
<proteinExistence type="predicted"/>
<dbReference type="EMBL" id="WTPW01002402">
    <property type="protein sequence ID" value="KAF0383397.1"/>
    <property type="molecule type" value="Genomic_DNA"/>
</dbReference>
<keyword evidence="1" id="KW-0548">Nucleotidyltransferase</keyword>
<dbReference type="AlphaFoldDB" id="A0A8H3X1N4"/>
<evidence type="ECO:0000313" key="2">
    <source>
        <dbReference type="Proteomes" id="UP000439903"/>
    </source>
</evidence>